<dbReference type="Pfam" id="PF13378">
    <property type="entry name" value="MR_MLE_C"/>
    <property type="match status" value="1"/>
</dbReference>
<name>A0A098LG45_9BACT</name>
<dbReference type="Gene3D" id="3.30.390.10">
    <property type="entry name" value="Enolase-like, N-terminal domain"/>
    <property type="match status" value="1"/>
</dbReference>
<comment type="cofactor">
    <cofactor evidence="1">
        <name>Mg(2+)</name>
        <dbReference type="ChEBI" id="CHEBI:18420"/>
    </cofactor>
</comment>
<keyword evidence="6" id="KW-1185">Reference proteome</keyword>
<dbReference type="PROSITE" id="PS00908">
    <property type="entry name" value="MR_MLE_1"/>
    <property type="match status" value="1"/>
</dbReference>
<dbReference type="Gene3D" id="3.20.20.120">
    <property type="entry name" value="Enolase-like C-terminal domain"/>
    <property type="match status" value="1"/>
</dbReference>
<dbReference type="STRING" id="153721.MYP_3175"/>
<proteinExistence type="predicted"/>
<sequence length="365" mass="41185">MERNIVLVKHVHVSAYKIPTQTFEADGTLDWDHTILVYVEISGGGKTGIGYSYASYATAILIKEMLSERITGMNVFDIPSIGYQMIHAIRNQGRDGISSMAISAIDTALWDLKAKLLDISLVKLLGSLKEKVAVYGSGGFTNYSDQQLEDQVKLWQSFGMNKIKIKIGRNAIEDESRILKLQKYYGGKTEIFVDANGAYLKKEALYYSKRFAELGVVWFEEPVSSDDIDSLKYITEKVPPPINITAGEYGYNLFYFNRMLKERAVDILQIDASRCGGFSEMIKAINLAETYNIPVSTHCAPSLHLHVACATNIIHMEYFFDHYKIEKELFDGAITPVNGYLKPDYSRPGIGLELKKKDAEKFLYR</sequence>
<dbReference type="GO" id="GO:0000287">
    <property type="term" value="F:magnesium ion binding"/>
    <property type="evidence" value="ECO:0007669"/>
    <property type="project" value="TreeGrafter"/>
</dbReference>
<evidence type="ECO:0000256" key="3">
    <source>
        <dbReference type="ARBA" id="ARBA00022842"/>
    </source>
</evidence>
<evidence type="ECO:0000313" key="6">
    <source>
        <dbReference type="Proteomes" id="UP000030185"/>
    </source>
</evidence>
<dbReference type="InterPro" id="IPR013342">
    <property type="entry name" value="Mandelate_racemase_C"/>
</dbReference>
<dbReference type="InterPro" id="IPR046945">
    <property type="entry name" value="RHMD-like"/>
</dbReference>
<protein>
    <submittedName>
        <fullName evidence="5">Mandelate racemase</fullName>
    </submittedName>
</protein>
<keyword evidence="3" id="KW-0460">Magnesium</keyword>
<accession>A0A098LG45</accession>
<dbReference type="SUPFAM" id="SSF51604">
    <property type="entry name" value="Enolase C-terminal domain-like"/>
    <property type="match status" value="1"/>
</dbReference>
<dbReference type="PANTHER" id="PTHR13794:SF58">
    <property type="entry name" value="MITOCHONDRIAL ENOLASE SUPERFAMILY MEMBER 1"/>
    <property type="match status" value="1"/>
</dbReference>
<dbReference type="InterPro" id="IPR036849">
    <property type="entry name" value="Enolase-like_C_sf"/>
</dbReference>
<dbReference type="InterPro" id="IPR013341">
    <property type="entry name" value="Mandelate_racemase_N_dom"/>
</dbReference>
<dbReference type="GO" id="GO:0009063">
    <property type="term" value="P:amino acid catabolic process"/>
    <property type="evidence" value="ECO:0007669"/>
    <property type="project" value="InterPro"/>
</dbReference>
<dbReference type="eggNOG" id="COG4948">
    <property type="taxonomic scope" value="Bacteria"/>
</dbReference>
<dbReference type="InterPro" id="IPR029065">
    <property type="entry name" value="Enolase_C-like"/>
</dbReference>
<dbReference type="AlphaFoldDB" id="A0A098LG45"/>
<dbReference type="GO" id="GO:0016052">
    <property type="term" value="P:carbohydrate catabolic process"/>
    <property type="evidence" value="ECO:0007669"/>
    <property type="project" value="TreeGrafter"/>
</dbReference>
<dbReference type="RefSeq" id="WP_045465028.1">
    <property type="nucleotide sequence ID" value="NZ_BBLT01000006.1"/>
</dbReference>
<evidence type="ECO:0000259" key="4">
    <source>
        <dbReference type="SMART" id="SM00922"/>
    </source>
</evidence>
<dbReference type="GO" id="GO:0016836">
    <property type="term" value="F:hydro-lyase activity"/>
    <property type="evidence" value="ECO:0007669"/>
    <property type="project" value="TreeGrafter"/>
</dbReference>
<evidence type="ECO:0000313" key="5">
    <source>
        <dbReference type="EMBL" id="GAL85946.1"/>
    </source>
</evidence>
<dbReference type="Pfam" id="PF02746">
    <property type="entry name" value="MR_MLE_N"/>
    <property type="match status" value="1"/>
</dbReference>
<evidence type="ECO:0000256" key="1">
    <source>
        <dbReference type="ARBA" id="ARBA00001946"/>
    </source>
</evidence>
<gene>
    <name evidence="5" type="ORF">MYP_3175</name>
</gene>
<feature type="domain" description="Mandelate racemase/muconate lactonizing enzyme C-terminal" evidence="4">
    <location>
        <begin position="145"/>
        <end position="241"/>
    </location>
</feature>
<dbReference type="InterPro" id="IPR018110">
    <property type="entry name" value="Mandel_Rmase/mucon_lact_enz_CS"/>
</dbReference>
<dbReference type="SUPFAM" id="SSF54826">
    <property type="entry name" value="Enolase N-terminal domain-like"/>
    <property type="match status" value="1"/>
</dbReference>
<dbReference type="GO" id="GO:0016854">
    <property type="term" value="F:racemase and epimerase activity"/>
    <property type="evidence" value="ECO:0007669"/>
    <property type="project" value="UniProtKB-ARBA"/>
</dbReference>
<dbReference type="InterPro" id="IPR029017">
    <property type="entry name" value="Enolase-like_N"/>
</dbReference>
<dbReference type="SFLD" id="SFLDG00179">
    <property type="entry name" value="mandelate_racemase"/>
    <property type="match status" value="1"/>
</dbReference>
<dbReference type="SFLD" id="SFLDS00001">
    <property type="entry name" value="Enolase"/>
    <property type="match status" value="1"/>
</dbReference>
<dbReference type="SMART" id="SM00922">
    <property type="entry name" value="MR_MLE"/>
    <property type="match status" value="1"/>
</dbReference>
<organism evidence="5 6">
    <name type="scientific">Sporocytophaga myxococcoides</name>
    <dbReference type="NCBI Taxonomy" id="153721"/>
    <lineage>
        <taxon>Bacteria</taxon>
        <taxon>Pseudomonadati</taxon>
        <taxon>Bacteroidota</taxon>
        <taxon>Cytophagia</taxon>
        <taxon>Cytophagales</taxon>
        <taxon>Cytophagaceae</taxon>
        <taxon>Sporocytophaga</taxon>
    </lineage>
</organism>
<dbReference type="EMBL" id="BBLT01000006">
    <property type="protein sequence ID" value="GAL85946.1"/>
    <property type="molecule type" value="Genomic_DNA"/>
</dbReference>
<dbReference type="Proteomes" id="UP000030185">
    <property type="component" value="Unassembled WGS sequence"/>
</dbReference>
<comment type="caution">
    <text evidence="5">The sequence shown here is derived from an EMBL/GenBank/DDBJ whole genome shotgun (WGS) entry which is preliminary data.</text>
</comment>
<dbReference type="PANTHER" id="PTHR13794">
    <property type="entry name" value="ENOLASE SUPERFAMILY, MANDELATE RACEMASE"/>
    <property type="match status" value="1"/>
</dbReference>
<evidence type="ECO:0000256" key="2">
    <source>
        <dbReference type="ARBA" id="ARBA00022723"/>
    </source>
</evidence>
<keyword evidence="2" id="KW-0479">Metal-binding</keyword>
<dbReference type="OrthoDB" id="9796450at2"/>
<reference evidence="5 6" key="1">
    <citation type="submission" date="2014-09" db="EMBL/GenBank/DDBJ databases">
        <title>Sporocytophaga myxococcoides PG-01 genome sequencing.</title>
        <authorList>
            <person name="Liu L."/>
            <person name="Gao P.J."/>
            <person name="Chen G.J."/>
            <person name="Wang L.S."/>
        </authorList>
    </citation>
    <scope>NUCLEOTIDE SEQUENCE [LARGE SCALE GENOMIC DNA]</scope>
    <source>
        <strain evidence="5 6">PG-01</strain>
    </source>
</reference>